<feature type="domain" description="RNase H type-1" evidence="1">
    <location>
        <begin position="1"/>
        <end position="58"/>
    </location>
</feature>
<feature type="non-terminal residue" evidence="2">
    <location>
        <position position="1"/>
    </location>
</feature>
<dbReference type="InterPro" id="IPR012337">
    <property type="entry name" value="RNaseH-like_sf"/>
</dbReference>
<gene>
    <name evidence="2" type="ORF">MTR67_017486</name>
</gene>
<proteinExistence type="predicted"/>
<dbReference type="AlphaFoldDB" id="A0AAF0QNW7"/>
<evidence type="ECO:0000313" key="3">
    <source>
        <dbReference type="Proteomes" id="UP001234989"/>
    </source>
</evidence>
<name>A0AAF0QNW7_SOLVR</name>
<dbReference type="GO" id="GO:0003676">
    <property type="term" value="F:nucleic acid binding"/>
    <property type="evidence" value="ECO:0007669"/>
    <property type="project" value="InterPro"/>
</dbReference>
<evidence type="ECO:0000259" key="1">
    <source>
        <dbReference type="Pfam" id="PF13456"/>
    </source>
</evidence>
<protein>
    <recommendedName>
        <fullName evidence="1">RNase H type-1 domain-containing protein</fullName>
    </recommendedName>
</protein>
<dbReference type="Gene3D" id="3.30.420.10">
    <property type="entry name" value="Ribonuclease H-like superfamily/Ribonuclease H"/>
    <property type="match status" value="1"/>
</dbReference>
<evidence type="ECO:0000313" key="2">
    <source>
        <dbReference type="EMBL" id="WMV24101.1"/>
    </source>
</evidence>
<dbReference type="Pfam" id="PF13456">
    <property type="entry name" value="RVT_3"/>
    <property type="match status" value="1"/>
</dbReference>
<dbReference type="SUPFAM" id="SSF53098">
    <property type="entry name" value="Ribonuclease H-like"/>
    <property type="match status" value="1"/>
</dbReference>
<dbReference type="EMBL" id="CP133615">
    <property type="protein sequence ID" value="WMV24101.1"/>
    <property type="molecule type" value="Genomic_DNA"/>
</dbReference>
<reference evidence="2" key="1">
    <citation type="submission" date="2023-08" db="EMBL/GenBank/DDBJ databases">
        <title>A de novo genome assembly of Solanum verrucosum Schlechtendal, a Mexican diploid species geographically isolated from the other diploid A-genome species in potato relatives.</title>
        <authorList>
            <person name="Hosaka K."/>
        </authorList>
    </citation>
    <scope>NUCLEOTIDE SEQUENCE</scope>
    <source>
        <tissue evidence="2">Young leaves</tissue>
    </source>
</reference>
<dbReference type="InterPro" id="IPR036397">
    <property type="entry name" value="RNaseH_sf"/>
</dbReference>
<dbReference type="GO" id="GO:0004523">
    <property type="term" value="F:RNA-DNA hybrid ribonuclease activity"/>
    <property type="evidence" value="ECO:0007669"/>
    <property type="project" value="InterPro"/>
</dbReference>
<sequence length="114" mass="13053">LETDSLVLLKILTRVWEVPWNIIGITEDIWGLAEMVQVQIQHIYREGNRLANCIANLAFDNQSRLVYNSFSELPSQAKRILNLDKNQYPNLRIKTKQIGKAAEEYGRTAVAITP</sequence>
<dbReference type="Proteomes" id="UP001234989">
    <property type="component" value="Chromosome 4"/>
</dbReference>
<keyword evidence="3" id="KW-1185">Reference proteome</keyword>
<dbReference type="InterPro" id="IPR002156">
    <property type="entry name" value="RNaseH_domain"/>
</dbReference>
<organism evidence="2 3">
    <name type="scientific">Solanum verrucosum</name>
    <dbReference type="NCBI Taxonomy" id="315347"/>
    <lineage>
        <taxon>Eukaryota</taxon>
        <taxon>Viridiplantae</taxon>
        <taxon>Streptophyta</taxon>
        <taxon>Embryophyta</taxon>
        <taxon>Tracheophyta</taxon>
        <taxon>Spermatophyta</taxon>
        <taxon>Magnoliopsida</taxon>
        <taxon>eudicotyledons</taxon>
        <taxon>Gunneridae</taxon>
        <taxon>Pentapetalae</taxon>
        <taxon>asterids</taxon>
        <taxon>lamiids</taxon>
        <taxon>Solanales</taxon>
        <taxon>Solanaceae</taxon>
        <taxon>Solanoideae</taxon>
        <taxon>Solaneae</taxon>
        <taxon>Solanum</taxon>
    </lineage>
</organism>
<accession>A0AAF0QNW7</accession>